<feature type="domain" description="G-patch" evidence="4">
    <location>
        <begin position="145"/>
        <end position="176"/>
    </location>
</feature>
<feature type="compositionally biased region" description="Basic and acidic residues" evidence="3">
    <location>
        <begin position="372"/>
        <end position="382"/>
    </location>
</feature>
<accession>A0AAN7VAF4</accession>
<dbReference type="AlphaFoldDB" id="A0AAN7VAF4"/>
<feature type="region of interest" description="Disordered" evidence="3">
    <location>
        <begin position="283"/>
        <end position="382"/>
    </location>
</feature>
<dbReference type="InterPro" id="IPR000467">
    <property type="entry name" value="G_patch_dom"/>
</dbReference>
<dbReference type="GO" id="GO:0000398">
    <property type="term" value="P:mRNA splicing, via spliceosome"/>
    <property type="evidence" value="ECO:0007669"/>
    <property type="project" value="InterPro"/>
</dbReference>
<feature type="compositionally biased region" description="Basic residues" evidence="3">
    <location>
        <begin position="301"/>
        <end position="312"/>
    </location>
</feature>
<dbReference type="Pfam" id="PF12656">
    <property type="entry name" value="G-patch_2"/>
    <property type="match status" value="1"/>
</dbReference>
<dbReference type="InterPro" id="IPR026822">
    <property type="entry name" value="Spp2/MOS2_G-patch"/>
</dbReference>
<comment type="subcellular location">
    <subcellularLocation>
        <location evidence="1">Nucleus</location>
    </subcellularLocation>
</comment>
<evidence type="ECO:0000256" key="3">
    <source>
        <dbReference type="SAM" id="MobiDB-lite"/>
    </source>
</evidence>
<sequence>MSEENKKISFGFNKFSKKPNIFGKPLEKAKKVELIECLESQTIKIKDAQKKEKGPLIIPMVQSTVNILDRRKDLKSDSVQENFNEKPESELTVDELAARELIREAQNSFSPKSNKVFVLPNVTANVIEIDGKEEPTLEDYESVPIGDYGLAMLRGMGWTEGLGIGKNNKKIKMVEPPLRPKGMGLGATHSYKDQKAKPALDKNGKELTLCKGSFAKITDGKKKGCYCEVQGFDDEAGRIIVKTSLDGLILSLNEFLVSPVTKEEYEKSSKVINIVKYEEYKNKDQKRDEEHRLYESDRKNKSSHKYKKKSSRVRSSSSNEESDYEKRKTKKEMTSKDYGYKKEKHKKKSHKHKYNTSDSESDHKYNHRKDKSKFDRHAYTKR</sequence>
<dbReference type="InterPro" id="IPR045166">
    <property type="entry name" value="Spp2-like"/>
</dbReference>
<gene>
    <name evidence="5" type="ORF">RI129_006280</name>
</gene>
<keyword evidence="6" id="KW-1185">Reference proteome</keyword>
<evidence type="ECO:0000313" key="5">
    <source>
        <dbReference type="EMBL" id="KAK5644980.1"/>
    </source>
</evidence>
<protein>
    <recommendedName>
        <fullName evidence="4">G-patch domain-containing protein</fullName>
    </recommendedName>
</protein>
<dbReference type="PANTHER" id="PTHR15818">
    <property type="entry name" value="G PATCH AND KOW-CONTAINING"/>
    <property type="match status" value="1"/>
</dbReference>
<evidence type="ECO:0000313" key="6">
    <source>
        <dbReference type="Proteomes" id="UP001329430"/>
    </source>
</evidence>
<reference evidence="5 6" key="1">
    <citation type="journal article" date="2024" name="Insects">
        <title>An Improved Chromosome-Level Genome Assembly of the Firefly Pyrocoelia pectoralis.</title>
        <authorList>
            <person name="Fu X."/>
            <person name="Meyer-Rochow V.B."/>
            <person name="Ballantyne L."/>
            <person name="Zhu X."/>
        </authorList>
    </citation>
    <scope>NUCLEOTIDE SEQUENCE [LARGE SCALE GENOMIC DNA]</scope>
    <source>
        <strain evidence="5">XCY_ONT2</strain>
    </source>
</reference>
<feature type="compositionally biased region" description="Basic and acidic residues" evidence="3">
    <location>
        <begin position="331"/>
        <end position="341"/>
    </location>
</feature>
<keyword evidence="2" id="KW-0539">Nucleus</keyword>
<organism evidence="5 6">
    <name type="scientific">Pyrocoelia pectoralis</name>
    <dbReference type="NCBI Taxonomy" id="417401"/>
    <lineage>
        <taxon>Eukaryota</taxon>
        <taxon>Metazoa</taxon>
        <taxon>Ecdysozoa</taxon>
        <taxon>Arthropoda</taxon>
        <taxon>Hexapoda</taxon>
        <taxon>Insecta</taxon>
        <taxon>Pterygota</taxon>
        <taxon>Neoptera</taxon>
        <taxon>Endopterygota</taxon>
        <taxon>Coleoptera</taxon>
        <taxon>Polyphaga</taxon>
        <taxon>Elateriformia</taxon>
        <taxon>Elateroidea</taxon>
        <taxon>Lampyridae</taxon>
        <taxon>Lampyrinae</taxon>
        <taxon>Pyrocoelia</taxon>
    </lineage>
</organism>
<evidence type="ECO:0000256" key="2">
    <source>
        <dbReference type="ARBA" id="ARBA00023242"/>
    </source>
</evidence>
<evidence type="ECO:0000256" key="1">
    <source>
        <dbReference type="ARBA" id="ARBA00004123"/>
    </source>
</evidence>
<dbReference type="PROSITE" id="PS50174">
    <property type="entry name" value="G_PATCH"/>
    <property type="match status" value="1"/>
</dbReference>
<dbReference type="EMBL" id="JAVRBK010000004">
    <property type="protein sequence ID" value="KAK5644980.1"/>
    <property type="molecule type" value="Genomic_DNA"/>
</dbReference>
<comment type="caution">
    <text evidence="5">The sequence shown here is derived from an EMBL/GenBank/DDBJ whole genome shotgun (WGS) entry which is preliminary data.</text>
</comment>
<feature type="compositionally biased region" description="Basic and acidic residues" evidence="3">
    <location>
        <begin position="283"/>
        <end position="300"/>
    </location>
</feature>
<dbReference type="GO" id="GO:0003676">
    <property type="term" value="F:nucleic acid binding"/>
    <property type="evidence" value="ECO:0007669"/>
    <property type="project" value="InterPro"/>
</dbReference>
<evidence type="ECO:0000259" key="4">
    <source>
        <dbReference type="PROSITE" id="PS50174"/>
    </source>
</evidence>
<name>A0AAN7VAF4_9COLE</name>
<dbReference type="SMART" id="SM00443">
    <property type="entry name" value="G_patch"/>
    <property type="match status" value="1"/>
</dbReference>
<feature type="compositionally biased region" description="Basic residues" evidence="3">
    <location>
        <begin position="342"/>
        <end position="354"/>
    </location>
</feature>
<dbReference type="GO" id="GO:0005681">
    <property type="term" value="C:spliceosomal complex"/>
    <property type="evidence" value="ECO:0007669"/>
    <property type="project" value="TreeGrafter"/>
</dbReference>
<dbReference type="PANTHER" id="PTHR15818:SF2">
    <property type="entry name" value="G-PATCH DOMAIN AND KOW MOTIFS-CONTAINING PROTEIN"/>
    <property type="match status" value="1"/>
</dbReference>
<proteinExistence type="predicted"/>
<dbReference type="Proteomes" id="UP001329430">
    <property type="component" value="Chromosome 4"/>
</dbReference>